<protein>
    <recommendedName>
        <fullName evidence="5">Cytochrome c-552/4 domain-containing protein</fullName>
    </recommendedName>
</protein>
<evidence type="ECO:0000313" key="4">
    <source>
        <dbReference type="Proteomes" id="UP000230956"/>
    </source>
</evidence>
<accession>A0A2M7T6I3</accession>
<feature type="region of interest" description="Disordered" evidence="1">
    <location>
        <begin position="403"/>
        <end position="429"/>
    </location>
</feature>
<dbReference type="Proteomes" id="UP000230956">
    <property type="component" value="Unassembled WGS sequence"/>
</dbReference>
<sequence length="429" mass="45725">MRKSFVALIVTGLTLTAGSGVALAAGGDIGPTTYSLPTANTDVWAEYNQGVAVQSGGLTVYFNGSTTSAHKYGTWNSPYTMGIDGYNYNDPQSYTSVGDQADSDSDGIADIFSAGPHGGYLTTTHRCRECHAVHRAAGKFKLLRSDTRFEACDWCHGFGAGSGFNIQMDNDDNVTTEYNVGHTLGFGIQTGKWRAPDDTFPAYTPNYWLGGFSCFDCHSPHANPARMLGFDGLGDPVGEETQTTINGVTMTRVFGIANPGHDILPGDPTHISTGPVYLSGSWLLVKDPDRETAGANTTVASGITGDPDITVTAGAEISDAITAGLNEFDTTTPYPVNKIATDWNSPIGAASTSDTSIGYNQRNMSASARVWNVSEFCTDCHDGNAGLHTIQAPLFSEDRALRDQGHSTDTPEWKGNYDLAYGHDAQPRH</sequence>
<evidence type="ECO:0008006" key="5">
    <source>
        <dbReference type="Google" id="ProtNLM"/>
    </source>
</evidence>
<dbReference type="EMBL" id="PFNG01000234">
    <property type="protein sequence ID" value="PIZ35578.1"/>
    <property type="molecule type" value="Genomic_DNA"/>
</dbReference>
<evidence type="ECO:0000256" key="2">
    <source>
        <dbReference type="SAM" id="SignalP"/>
    </source>
</evidence>
<comment type="caution">
    <text evidence="3">The sequence shown here is derived from an EMBL/GenBank/DDBJ whole genome shotgun (WGS) entry which is preliminary data.</text>
</comment>
<dbReference type="InterPro" id="IPR036280">
    <property type="entry name" value="Multihaem_cyt_sf"/>
</dbReference>
<reference evidence="4" key="1">
    <citation type="submission" date="2017-09" db="EMBL/GenBank/DDBJ databases">
        <title>Depth-based differentiation of microbial function through sediment-hosted aquifers and enrichment of novel symbionts in the deep terrestrial subsurface.</title>
        <authorList>
            <person name="Probst A.J."/>
            <person name="Ladd B."/>
            <person name="Jarett J.K."/>
            <person name="Geller-Mcgrath D.E."/>
            <person name="Sieber C.M.K."/>
            <person name="Emerson J.B."/>
            <person name="Anantharaman K."/>
            <person name="Thomas B.C."/>
            <person name="Malmstrom R."/>
            <person name="Stieglmeier M."/>
            <person name="Klingl A."/>
            <person name="Woyke T."/>
            <person name="Ryan C.M."/>
            <person name="Banfield J.F."/>
        </authorList>
    </citation>
    <scope>NUCLEOTIDE SEQUENCE [LARGE SCALE GENOMIC DNA]</scope>
</reference>
<evidence type="ECO:0000256" key="1">
    <source>
        <dbReference type="SAM" id="MobiDB-lite"/>
    </source>
</evidence>
<dbReference type="AlphaFoldDB" id="A0A2M7T6I3"/>
<dbReference type="RefSeq" id="WP_286678239.1">
    <property type="nucleotide sequence ID" value="NZ_MNXI01000069.1"/>
</dbReference>
<evidence type="ECO:0000313" key="3">
    <source>
        <dbReference type="EMBL" id="PIZ35578.1"/>
    </source>
</evidence>
<gene>
    <name evidence="3" type="ORF">COY37_10135</name>
</gene>
<keyword evidence="2" id="KW-0732">Signal</keyword>
<organism evidence="3 4">
    <name type="scientific">Candidatus Aquicultor secundus</name>
    <dbReference type="NCBI Taxonomy" id="1973895"/>
    <lineage>
        <taxon>Bacteria</taxon>
        <taxon>Bacillati</taxon>
        <taxon>Actinomycetota</taxon>
        <taxon>Candidatus Aquicultoria</taxon>
        <taxon>Candidatus Aquicultorales</taxon>
        <taxon>Candidatus Aquicultoraceae</taxon>
        <taxon>Candidatus Aquicultor</taxon>
    </lineage>
</organism>
<dbReference type="SUPFAM" id="SSF48695">
    <property type="entry name" value="Multiheme cytochromes"/>
    <property type="match status" value="1"/>
</dbReference>
<feature type="compositionally biased region" description="Basic and acidic residues" evidence="1">
    <location>
        <begin position="403"/>
        <end position="412"/>
    </location>
</feature>
<name>A0A2M7T6I3_9ACTN</name>
<proteinExistence type="predicted"/>
<feature type="signal peptide" evidence="2">
    <location>
        <begin position="1"/>
        <end position="24"/>
    </location>
</feature>
<feature type="chain" id="PRO_5014805445" description="Cytochrome c-552/4 domain-containing protein" evidence="2">
    <location>
        <begin position="25"/>
        <end position="429"/>
    </location>
</feature>